<dbReference type="STRING" id="231916.A0A409YVB5"/>
<comment type="caution">
    <text evidence="2">The sequence shown here is derived from an EMBL/GenBank/DDBJ whole genome shotgun (WGS) entry which is preliminary data.</text>
</comment>
<dbReference type="AlphaFoldDB" id="A0A409YVB5"/>
<evidence type="ECO:0000259" key="1">
    <source>
        <dbReference type="Pfam" id="PF13191"/>
    </source>
</evidence>
<dbReference type="Gene3D" id="3.40.50.300">
    <property type="entry name" value="P-loop containing nucleotide triphosphate hydrolases"/>
    <property type="match status" value="1"/>
</dbReference>
<dbReference type="Pfam" id="PF13191">
    <property type="entry name" value="AAA_16"/>
    <property type="match status" value="1"/>
</dbReference>
<dbReference type="PANTHER" id="PTHR46082">
    <property type="entry name" value="ATP/GTP-BINDING PROTEIN-RELATED"/>
    <property type="match status" value="1"/>
</dbReference>
<dbReference type="SUPFAM" id="SSF48452">
    <property type="entry name" value="TPR-like"/>
    <property type="match status" value="3"/>
</dbReference>
<dbReference type="InterPro" id="IPR041664">
    <property type="entry name" value="AAA_16"/>
</dbReference>
<dbReference type="EMBL" id="NHYE01000220">
    <property type="protein sequence ID" value="PPR06942.1"/>
    <property type="molecule type" value="Genomic_DNA"/>
</dbReference>
<dbReference type="Pfam" id="PF13374">
    <property type="entry name" value="TPR_10"/>
    <property type="match status" value="2"/>
</dbReference>
<dbReference type="Proteomes" id="UP000284706">
    <property type="component" value="Unassembled WGS sequence"/>
</dbReference>
<dbReference type="InterPro" id="IPR053137">
    <property type="entry name" value="NLR-like"/>
</dbReference>
<keyword evidence="3" id="KW-1185">Reference proteome</keyword>
<feature type="non-terminal residue" evidence="2">
    <location>
        <position position="825"/>
    </location>
</feature>
<organism evidence="2 3">
    <name type="scientific">Gymnopilus dilepis</name>
    <dbReference type="NCBI Taxonomy" id="231916"/>
    <lineage>
        <taxon>Eukaryota</taxon>
        <taxon>Fungi</taxon>
        <taxon>Dikarya</taxon>
        <taxon>Basidiomycota</taxon>
        <taxon>Agaricomycotina</taxon>
        <taxon>Agaricomycetes</taxon>
        <taxon>Agaricomycetidae</taxon>
        <taxon>Agaricales</taxon>
        <taxon>Agaricineae</taxon>
        <taxon>Hymenogastraceae</taxon>
        <taxon>Gymnopilus</taxon>
    </lineage>
</organism>
<dbReference type="SUPFAM" id="SSF52540">
    <property type="entry name" value="P-loop containing nucleoside triphosphate hydrolases"/>
    <property type="match status" value="1"/>
</dbReference>
<name>A0A409YVB5_9AGAR</name>
<dbReference type="PANTHER" id="PTHR46082:SF11">
    <property type="entry name" value="AAA+ ATPASE DOMAIN-CONTAINING PROTEIN-RELATED"/>
    <property type="match status" value="1"/>
</dbReference>
<dbReference type="InterPro" id="IPR027417">
    <property type="entry name" value="P-loop_NTPase"/>
</dbReference>
<dbReference type="InterPro" id="IPR011990">
    <property type="entry name" value="TPR-like_helical_dom_sf"/>
</dbReference>
<protein>
    <recommendedName>
        <fullName evidence="1">Orc1-like AAA ATPase domain-containing protein</fullName>
    </recommendedName>
</protein>
<evidence type="ECO:0000313" key="3">
    <source>
        <dbReference type="Proteomes" id="UP000284706"/>
    </source>
</evidence>
<dbReference type="Gene3D" id="1.25.40.10">
    <property type="entry name" value="Tetratricopeptide repeat domain"/>
    <property type="match status" value="2"/>
</dbReference>
<gene>
    <name evidence="2" type="ORF">CVT26_004131</name>
</gene>
<dbReference type="PRINTS" id="PR00381">
    <property type="entry name" value="KINESINLIGHT"/>
</dbReference>
<accession>A0A409YVB5</accession>
<evidence type="ECO:0000313" key="2">
    <source>
        <dbReference type="EMBL" id="PPR06942.1"/>
    </source>
</evidence>
<proteinExistence type="predicted"/>
<dbReference type="NCBIfam" id="NF040586">
    <property type="entry name" value="FxSxx_TPR"/>
    <property type="match status" value="1"/>
</dbReference>
<feature type="domain" description="Orc1-like AAA ATPase" evidence="1">
    <location>
        <begin position="90"/>
        <end position="155"/>
    </location>
</feature>
<sequence length="825" mass="92986">MSLFENARDINVDHSSITVVGRNQVCSSLVPFFKVLIDNVTVLQVNIDQSVHTTNIYHQGVGGPTEGTNQASAGLPNVPTKDVPNPSALFQGRRSELEKLKEYFTPRAPGEVRARRSLLLYGMGGIGKTQLCRKFAEEASDRFAYIFWIDGSTPETVSLDLQNLPAAKLASPDGAVRPILQWISGLQDEWLMIFDNAEEHIHGFIPPGRSGNILVTSRNRSVGRSTAFRTMEVEQMIEGDAISLLLKASCLDQSPVSAALYGTAKAIVKELHCLPLAVDQAGASIEFGLCAIEDYLQLYSSCRKRLLDDKSFKRSSSYEQTVYGTWELSYKRIESMSLAGSLSKQPFSPNEALTAIAILQVFAHFHHDNIGMEIFRAAWTNISKMKANMPIILDNHNLLQEDENGKWDELHFRDGIRVLLRSSLVKQGSSNTIYSVHPLVHSWSRDRLSFNQQQVRWREARKLLAWSIQSLDLTTAGYQFRRHLVPHILANSQCYDWVQKEEIDEHQDCQAFGQPLHEAGIWPKAEELFHKALEKCKRDLGPEHPETLTNMANLASTFRNQGRFAEAEKLDVEVLGIHQKVLGPEHPVTLTSLGNLAVTFWKQGRFVEAEKLQVEVLDIHQRVLGSEHPHTLISMNILASTFWKQSRFAEAEKLQVEVLDIRQRVLGTEHPHTLTSMGNLASTFWKQGRFREAEKLEMEVLDICRRVLGPEHPNTLISMGNLASTFWNQGRIAEAEKLQVEVFDVYQRLLGTEHPSTMNSMANLALAYRNQGRFAEAEKLQMELFKVSQRVLGTEHPSTLTSMANLASTLRNQGKFAETEKLQVE</sequence>
<dbReference type="InParanoid" id="A0A409YVB5"/>
<reference evidence="2 3" key="1">
    <citation type="journal article" date="2018" name="Evol. Lett.">
        <title>Horizontal gene cluster transfer increased hallucinogenic mushroom diversity.</title>
        <authorList>
            <person name="Reynolds H.T."/>
            <person name="Vijayakumar V."/>
            <person name="Gluck-Thaler E."/>
            <person name="Korotkin H.B."/>
            <person name="Matheny P.B."/>
            <person name="Slot J.C."/>
        </authorList>
    </citation>
    <scope>NUCLEOTIDE SEQUENCE [LARGE SCALE GENOMIC DNA]</scope>
    <source>
        <strain evidence="2 3">SRW20</strain>
    </source>
</reference>
<dbReference type="OrthoDB" id="3259098at2759"/>
<dbReference type="Pfam" id="PF13424">
    <property type="entry name" value="TPR_12"/>
    <property type="match status" value="3"/>
</dbReference>